<dbReference type="PROSITE" id="PS50048">
    <property type="entry name" value="ZN2_CY6_FUNGAL_2"/>
    <property type="match status" value="1"/>
</dbReference>
<organism evidence="3 4">
    <name type="scientific">Candida metapsilosis</name>
    <dbReference type="NCBI Taxonomy" id="273372"/>
    <lineage>
        <taxon>Eukaryota</taxon>
        <taxon>Fungi</taxon>
        <taxon>Dikarya</taxon>
        <taxon>Ascomycota</taxon>
        <taxon>Saccharomycotina</taxon>
        <taxon>Pichiomycetes</taxon>
        <taxon>Debaryomycetaceae</taxon>
        <taxon>Candida/Lodderomyces clade</taxon>
        <taxon>Candida</taxon>
    </lineage>
</organism>
<protein>
    <submittedName>
        <fullName evidence="3">UPC2</fullName>
    </submittedName>
</protein>
<dbReference type="InterPro" id="IPR021858">
    <property type="entry name" value="Fun_TF"/>
</dbReference>
<evidence type="ECO:0000313" key="3">
    <source>
        <dbReference type="EMBL" id="KAG5417574.1"/>
    </source>
</evidence>
<feature type="compositionally biased region" description="Low complexity" evidence="1">
    <location>
        <begin position="817"/>
        <end position="837"/>
    </location>
</feature>
<dbReference type="OrthoDB" id="416217at2759"/>
<dbReference type="PROSITE" id="PS00463">
    <property type="entry name" value="ZN2_CY6_FUNGAL_1"/>
    <property type="match status" value="1"/>
</dbReference>
<dbReference type="Proteomes" id="UP000669133">
    <property type="component" value="Unassembled WGS sequence"/>
</dbReference>
<dbReference type="PANTHER" id="PTHR47657">
    <property type="entry name" value="STEROL REGULATORY ELEMENT-BINDING PROTEIN ECM22"/>
    <property type="match status" value="1"/>
</dbReference>
<feature type="compositionally biased region" description="Low complexity" evidence="1">
    <location>
        <begin position="46"/>
        <end position="55"/>
    </location>
</feature>
<feature type="compositionally biased region" description="Low complexity" evidence="1">
    <location>
        <begin position="343"/>
        <end position="408"/>
    </location>
</feature>
<proteinExistence type="predicted"/>
<evidence type="ECO:0000256" key="1">
    <source>
        <dbReference type="SAM" id="MobiDB-lite"/>
    </source>
</evidence>
<dbReference type="SMART" id="SM00066">
    <property type="entry name" value="GAL4"/>
    <property type="match status" value="1"/>
</dbReference>
<feature type="compositionally biased region" description="Polar residues" evidence="1">
    <location>
        <begin position="439"/>
        <end position="465"/>
    </location>
</feature>
<feature type="region of interest" description="Disordered" evidence="1">
    <location>
        <begin position="337"/>
        <end position="409"/>
    </location>
</feature>
<feature type="compositionally biased region" description="Polar residues" evidence="1">
    <location>
        <begin position="157"/>
        <end position="215"/>
    </location>
</feature>
<dbReference type="EMBL" id="JAEOAQ010000007">
    <property type="protein sequence ID" value="KAG5417574.1"/>
    <property type="molecule type" value="Genomic_DNA"/>
</dbReference>
<feature type="region of interest" description="Disordered" evidence="1">
    <location>
        <begin position="1"/>
        <end position="77"/>
    </location>
</feature>
<dbReference type="CDD" id="cd00067">
    <property type="entry name" value="GAL4"/>
    <property type="match status" value="1"/>
</dbReference>
<feature type="compositionally biased region" description="Basic and acidic residues" evidence="1">
    <location>
        <begin position="117"/>
        <end position="131"/>
    </location>
</feature>
<feature type="compositionally biased region" description="Acidic residues" evidence="1">
    <location>
        <begin position="799"/>
        <end position="813"/>
    </location>
</feature>
<gene>
    <name evidence="3" type="ORF">I9W82_005210</name>
</gene>
<dbReference type="PANTHER" id="PTHR47657:SF7">
    <property type="entry name" value="STEROL REGULATORY ELEMENT-BINDING PROTEIN ECM22"/>
    <property type="match status" value="1"/>
</dbReference>
<dbReference type="InterPro" id="IPR036864">
    <property type="entry name" value="Zn2-C6_fun-type_DNA-bd_sf"/>
</dbReference>
<dbReference type="SUPFAM" id="SSF57701">
    <property type="entry name" value="Zn2/Cys6 DNA-binding domain"/>
    <property type="match status" value="1"/>
</dbReference>
<sequence length="874" mass="93333">MAQEEIANSNLDSFPTFNEQYVKTEEGQGPRSRANSSAIDDALGRSSSVSSASPESIKKNLKASTGKRKYHQKSRSGCSTCKKRRVKCDEQKPLCGNCVKLNLDCGYLHMDPNETMPPEKKPKKVKTEPSPRVKKVKTKSAKASATHARSDDGLASETFSGDASSRNGSIDQNSLNGMDSSAGATQQATPSLTPSPNTTQPPNVGNTLPPNNNPMASMGPQMANPLSALSSGLLSAGNLNNLNIAHLVNNLAGMSSGGDIGASGLGGFMNLGNLANLSNLAALAQLPIDLSNLAGLFGGNGAAAATAASSSGVGAGSGGGLIDQLAAAAMNGTGGLPLDGLLSSQPQQRDQLGQPQSSQKNGQYRSNSSQSRQFEQQQRHQQSQQHQPRQQQQQQQQQQQSNRPLQPQDIGDDVLQAAMNLGAQGSASSPPFTIPPATPSESMSNGSTLPNIAPNQTPQIPSSVPLNNRTMAQAMNSSTLNMLDLKLMFHYTSQVANTITGAGISETNIWIHDIPMLAFEHPFLMHSILAFSATHLSRTEKGLDQCVTCHRGDALRLLREAVLNINADNTDALVASALILIMDSLANASFPSSTSPKSLPASAWIFHVKGAATILTAVWPLTEASRFYKFISVDLGDLGDIINQKANLNTNGGPSANGSGRGNNGERFYADLECHDADIADLFPVEIDSPYLITLAYLNKLHKERYKSDFILRIFAFPALLDKQFMSLLMSGDVKSMRIMRSYYKLLRSFTMEMKDKVWFLEGVAQVLPSNVEEYAGGAGGMHMMMDFLGGGPDIVDDYGNEFQSGDDEEEREELNGGDNNDVNKGGSGSNGAATSSKRTRINLNEMANTNNLPSEITSELDIMQGDQGFINLK</sequence>
<dbReference type="GO" id="GO:0000981">
    <property type="term" value="F:DNA-binding transcription factor activity, RNA polymerase II-specific"/>
    <property type="evidence" value="ECO:0007669"/>
    <property type="project" value="InterPro"/>
</dbReference>
<dbReference type="AlphaFoldDB" id="A0A8H8D9D6"/>
<dbReference type="InterPro" id="IPR052400">
    <property type="entry name" value="Zn2-C6_fungal_TF"/>
</dbReference>
<keyword evidence="4" id="KW-1185">Reference proteome</keyword>
<feature type="compositionally biased region" description="Basic residues" evidence="1">
    <location>
        <begin position="59"/>
        <end position="74"/>
    </location>
</feature>
<reference evidence="3 4" key="1">
    <citation type="submission" date="2020-12" db="EMBL/GenBank/DDBJ databases">
        <title>Effect of drift, selection, and recombination on the evolution of hybrid genomes in Candida yeast pathogens.</title>
        <authorList>
            <person name="Mixao V."/>
            <person name="Ksiezopolska E."/>
            <person name="Saus E."/>
            <person name="Boekhout T."/>
            <person name="Gacser A."/>
            <person name="Gabaldon T."/>
        </authorList>
    </citation>
    <scope>NUCLEOTIDE SEQUENCE [LARGE SCALE GENOMIC DNA]</scope>
    <source>
        <strain evidence="3 4">BP57</strain>
    </source>
</reference>
<feature type="domain" description="Zn(2)-C6 fungal-type" evidence="2">
    <location>
        <begin position="77"/>
        <end position="107"/>
    </location>
</feature>
<dbReference type="GO" id="GO:0008270">
    <property type="term" value="F:zinc ion binding"/>
    <property type="evidence" value="ECO:0007669"/>
    <property type="project" value="InterPro"/>
</dbReference>
<dbReference type="GeneID" id="93653839"/>
<name>A0A8H8D9D6_9ASCO</name>
<evidence type="ECO:0000259" key="2">
    <source>
        <dbReference type="PROSITE" id="PS50048"/>
    </source>
</evidence>
<feature type="region of interest" description="Disordered" evidence="1">
    <location>
        <begin position="112"/>
        <end position="223"/>
    </location>
</feature>
<feature type="compositionally biased region" description="Polar residues" evidence="1">
    <location>
        <begin position="1"/>
        <end position="21"/>
    </location>
</feature>
<dbReference type="InterPro" id="IPR001138">
    <property type="entry name" value="Zn2Cys6_DnaBD"/>
</dbReference>
<evidence type="ECO:0000313" key="4">
    <source>
        <dbReference type="Proteomes" id="UP000669133"/>
    </source>
</evidence>
<dbReference type="Gene3D" id="4.10.240.10">
    <property type="entry name" value="Zn(2)-C6 fungal-type DNA-binding domain"/>
    <property type="match status" value="1"/>
</dbReference>
<dbReference type="Pfam" id="PF00172">
    <property type="entry name" value="Zn_clus"/>
    <property type="match status" value="1"/>
</dbReference>
<feature type="region of interest" description="Disordered" evidence="1">
    <location>
        <begin position="423"/>
        <end position="465"/>
    </location>
</feature>
<comment type="caution">
    <text evidence="3">The sequence shown here is derived from an EMBL/GenBank/DDBJ whole genome shotgun (WGS) entry which is preliminary data.</text>
</comment>
<feature type="compositionally biased region" description="Polar residues" evidence="1">
    <location>
        <begin position="842"/>
        <end position="853"/>
    </location>
</feature>
<accession>A0A8H8D9D6</accession>
<feature type="region of interest" description="Disordered" evidence="1">
    <location>
        <begin position="799"/>
        <end position="853"/>
    </location>
</feature>
<dbReference type="Pfam" id="PF11951">
    <property type="entry name" value="Fungal_trans_2"/>
    <property type="match status" value="1"/>
</dbReference>
<dbReference type="RefSeq" id="XP_067546690.1">
    <property type="nucleotide sequence ID" value="XM_067694363.1"/>
</dbReference>